<dbReference type="InterPro" id="IPR009057">
    <property type="entry name" value="Homeodomain-like_sf"/>
</dbReference>
<comment type="caution">
    <text evidence="6">The sequence shown here is derived from an EMBL/GenBank/DDBJ whole genome shotgun (WGS) entry which is preliminary data.</text>
</comment>
<proteinExistence type="predicted"/>
<feature type="transmembrane region" description="Helical" evidence="4">
    <location>
        <begin position="44"/>
        <end position="63"/>
    </location>
</feature>
<evidence type="ECO:0000256" key="3">
    <source>
        <dbReference type="ARBA" id="ARBA00023163"/>
    </source>
</evidence>
<feature type="transmembrane region" description="Helical" evidence="4">
    <location>
        <begin position="69"/>
        <end position="91"/>
    </location>
</feature>
<dbReference type="EMBL" id="JASHID010000013">
    <property type="protein sequence ID" value="MDI9865994.1"/>
    <property type="molecule type" value="Genomic_DNA"/>
</dbReference>
<feature type="transmembrane region" description="Helical" evidence="4">
    <location>
        <begin position="201"/>
        <end position="219"/>
    </location>
</feature>
<keyword evidence="4" id="KW-0812">Transmembrane</keyword>
<dbReference type="PROSITE" id="PS01124">
    <property type="entry name" value="HTH_ARAC_FAMILY_2"/>
    <property type="match status" value="1"/>
</dbReference>
<feature type="transmembrane region" description="Helical" evidence="4">
    <location>
        <begin position="160"/>
        <end position="180"/>
    </location>
</feature>
<dbReference type="PROSITE" id="PS00041">
    <property type="entry name" value="HTH_ARAC_FAMILY_1"/>
    <property type="match status" value="1"/>
</dbReference>
<dbReference type="InterPro" id="IPR018060">
    <property type="entry name" value="HTH_AraC"/>
</dbReference>
<keyword evidence="3" id="KW-0804">Transcription</keyword>
<dbReference type="RefSeq" id="WP_283370914.1">
    <property type="nucleotide sequence ID" value="NZ_JASHID010000013.1"/>
</dbReference>
<organism evidence="6 7">
    <name type="scientific">Flectobacillus longus</name>
    <dbReference type="NCBI Taxonomy" id="2984207"/>
    <lineage>
        <taxon>Bacteria</taxon>
        <taxon>Pseudomonadati</taxon>
        <taxon>Bacteroidota</taxon>
        <taxon>Cytophagia</taxon>
        <taxon>Cytophagales</taxon>
        <taxon>Flectobacillaceae</taxon>
        <taxon>Flectobacillus</taxon>
    </lineage>
</organism>
<sequence length="388" mass="45455">MPLNHPLHIDLFAIIILLGVVQGYFLAVFFLFTPKGNKVAHRYLGFFLLALSTCTVEVLLSYTNYMFKILTWVDFAEPLNFVLAPLTYLYLRTFISERFSWKQLWHFAPFVFYLVCMSIYIYPLPDTFKYNSYLDAYHPDLPFIKIEVVEWGWFCKIRDYVNDLMFAQMVVYVIVGFIELKKHFNKLDITFFSKENTSLSWCRTQWLSFASIVLLFLIIKRTFPSDLGDHILSAHITFIIYVISFSVIRQSDFFKLGEEAKPIKKYENSTLTEEIQDQTLERLKWLMQSEKPYLKEDFSLPSLAKKLGVSSHHLSQILNESLGQSFFDYAAQWRIAEAQRLLTSSESNFIKIEEIAEMVGYNSKSAFNTAFKKIVGQTPSQYRKEEKG</sequence>
<name>A0ABT6YQY3_9BACT</name>
<dbReference type="PANTHER" id="PTHR43280:SF29">
    <property type="entry name" value="ARAC-FAMILY TRANSCRIPTIONAL REGULATOR"/>
    <property type="match status" value="1"/>
</dbReference>
<evidence type="ECO:0000256" key="2">
    <source>
        <dbReference type="ARBA" id="ARBA00023125"/>
    </source>
</evidence>
<dbReference type="SMART" id="SM00342">
    <property type="entry name" value="HTH_ARAC"/>
    <property type="match status" value="1"/>
</dbReference>
<keyword evidence="2" id="KW-0238">DNA-binding</keyword>
<reference evidence="6 7" key="1">
    <citation type="submission" date="2023-05" db="EMBL/GenBank/DDBJ databases">
        <title>Novel species of genus Flectobacillus isolated from stream in China.</title>
        <authorList>
            <person name="Lu H."/>
        </authorList>
    </citation>
    <scope>NUCLEOTIDE SEQUENCE [LARGE SCALE GENOMIC DNA]</scope>
    <source>
        <strain evidence="6 7">DC10W</strain>
    </source>
</reference>
<dbReference type="InterPro" id="IPR018062">
    <property type="entry name" value="HTH_AraC-typ_CS"/>
</dbReference>
<evidence type="ECO:0000313" key="6">
    <source>
        <dbReference type="EMBL" id="MDI9865994.1"/>
    </source>
</evidence>
<feature type="transmembrane region" description="Helical" evidence="4">
    <location>
        <begin position="103"/>
        <end position="122"/>
    </location>
</feature>
<dbReference type="Pfam" id="PF12833">
    <property type="entry name" value="HTH_18"/>
    <property type="match status" value="1"/>
</dbReference>
<protein>
    <submittedName>
        <fullName evidence="6">AraC family transcriptional regulator</fullName>
    </submittedName>
</protein>
<dbReference type="PANTHER" id="PTHR43280">
    <property type="entry name" value="ARAC-FAMILY TRANSCRIPTIONAL REGULATOR"/>
    <property type="match status" value="1"/>
</dbReference>
<evidence type="ECO:0000313" key="7">
    <source>
        <dbReference type="Proteomes" id="UP001236569"/>
    </source>
</evidence>
<keyword evidence="4" id="KW-0472">Membrane</keyword>
<keyword evidence="4" id="KW-1133">Transmembrane helix</keyword>
<accession>A0ABT6YQY3</accession>
<feature type="domain" description="HTH araC/xylS-type" evidence="5">
    <location>
        <begin position="284"/>
        <end position="385"/>
    </location>
</feature>
<evidence type="ECO:0000256" key="1">
    <source>
        <dbReference type="ARBA" id="ARBA00023015"/>
    </source>
</evidence>
<dbReference type="SUPFAM" id="SSF46689">
    <property type="entry name" value="Homeodomain-like"/>
    <property type="match status" value="1"/>
</dbReference>
<feature type="transmembrane region" description="Helical" evidence="4">
    <location>
        <begin position="231"/>
        <end position="248"/>
    </location>
</feature>
<dbReference type="Proteomes" id="UP001236569">
    <property type="component" value="Unassembled WGS sequence"/>
</dbReference>
<keyword evidence="7" id="KW-1185">Reference proteome</keyword>
<keyword evidence="1" id="KW-0805">Transcription regulation</keyword>
<dbReference type="InterPro" id="IPR020449">
    <property type="entry name" value="Tscrpt_reg_AraC-type_HTH"/>
</dbReference>
<dbReference type="Gene3D" id="1.10.10.60">
    <property type="entry name" value="Homeodomain-like"/>
    <property type="match status" value="2"/>
</dbReference>
<gene>
    <name evidence="6" type="ORF">QM480_16750</name>
</gene>
<feature type="transmembrane region" description="Helical" evidence="4">
    <location>
        <begin position="12"/>
        <end position="32"/>
    </location>
</feature>
<dbReference type="PRINTS" id="PR00032">
    <property type="entry name" value="HTHARAC"/>
</dbReference>
<evidence type="ECO:0000259" key="5">
    <source>
        <dbReference type="PROSITE" id="PS01124"/>
    </source>
</evidence>
<evidence type="ECO:0000256" key="4">
    <source>
        <dbReference type="SAM" id="Phobius"/>
    </source>
</evidence>